<evidence type="ECO:0000256" key="1">
    <source>
        <dbReference type="SAM" id="Phobius"/>
    </source>
</evidence>
<dbReference type="AlphaFoldDB" id="A0A0D8XJ25"/>
<gene>
    <name evidence="2" type="ORF">DICVIV_09323</name>
</gene>
<organism evidence="2 3">
    <name type="scientific">Dictyocaulus viviparus</name>
    <name type="common">Bovine lungworm</name>
    <dbReference type="NCBI Taxonomy" id="29172"/>
    <lineage>
        <taxon>Eukaryota</taxon>
        <taxon>Metazoa</taxon>
        <taxon>Ecdysozoa</taxon>
        <taxon>Nematoda</taxon>
        <taxon>Chromadorea</taxon>
        <taxon>Rhabditida</taxon>
        <taxon>Rhabditina</taxon>
        <taxon>Rhabditomorpha</taxon>
        <taxon>Strongyloidea</taxon>
        <taxon>Metastrongylidae</taxon>
        <taxon>Dictyocaulus</taxon>
    </lineage>
</organism>
<dbReference type="EMBL" id="KN716458">
    <property type="protein sequence ID" value="KJH44635.1"/>
    <property type="molecule type" value="Genomic_DNA"/>
</dbReference>
<protein>
    <submittedName>
        <fullName evidence="2">Uncharacterized protein</fullName>
    </submittedName>
</protein>
<keyword evidence="3" id="KW-1185">Reference proteome</keyword>
<keyword evidence="1" id="KW-0812">Transmembrane</keyword>
<dbReference type="Proteomes" id="UP000053766">
    <property type="component" value="Unassembled WGS sequence"/>
</dbReference>
<evidence type="ECO:0000313" key="2">
    <source>
        <dbReference type="EMBL" id="KJH44635.1"/>
    </source>
</evidence>
<feature type="transmembrane region" description="Helical" evidence="1">
    <location>
        <begin position="71"/>
        <end position="94"/>
    </location>
</feature>
<keyword evidence="1" id="KW-1133">Transmembrane helix</keyword>
<keyword evidence="1" id="KW-0472">Membrane</keyword>
<proteinExistence type="predicted"/>
<name>A0A0D8XJ25_DICVI</name>
<reference evidence="2 3" key="1">
    <citation type="submission" date="2013-11" db="EMBL/GenBank/DDBJ databases">
        <title>Draft genome of the bovine lungworm Dictyocaulus viviparus.</title>
        <authorList>
            <person name="Mitreva M."/>
        </authorList>
    </citation>
    <scope>NUCLEOTIDE SEQUENCE [LARGE SCALE GENOMIC DNA]</scope>
    <source>
        <strain evidence="2 3">HannoverDv2000</strain>
    </source>
</reference>
<reference evidence="3" key="2">
    <citation type="journal article" date="2016" name="Sci. Rep.">
        <title>Dictyocaulus viviparus genome, variome and transcriptome elucidate lungworm biology and support future intervention.</title>
        <authorList>
            <person name="McNulty S.N."/>
            <person name="Strube C."/>
            <person name="Rosa B.A."/>
            <person name="Martin J.C."/>
            <person name="Tyagi R."/>
            <person name="Choi Y.J."/>
            <person name="Wang Q."/>
            <person name="Hallsworth Pepin K."/>
            <person name="Zhang X."/>
            <person name="Ozersky P."/>
            <person name="Wilson R.K."/>
            <person name="Sternberg P.W."/>
            <person name="Gasser R.B."/>
            <person name="Mitreva M."/>
        </authorList>
    </citation>
    <scope>NUCLEOTIDE SEQUENCE [LARGE SCALE GENOMIC DNA]</scope>
    <source>
        <strain evidence="3">HannoverDv2000</strain>
    </source>
</reference>
<dbReference type="STRING" id="29172.A0A0D8XJ25"/>
<evidence type="ECO:0000313" key="3">
    <source>
        <dbReference type="Proteomes" id="UP000053766"/>
    </source>
</evidence>
<accession>A0A0D8XJ25</accession>
<dbReference type="OrthoDB" id="5817794at2759"/>
<sequence length="112" mass="12139">MKLINAAADKKLIRVDLNPTAGVADADRACTGPLEHSPSPSPHLACNFRGADELRYAWLTFPSLHAAFSSYSTIFTSNLLFNTFASFFSSFFLLRKAARGVGCAAALRGIRK</sequence>